<dbReference type="PANTHER" id="PTHR23345:SF15">
    <property type="entry name" value="VITELLOGENIN 1-RELATED"/>
    <property type="match status" value="1"/>
</dbReference>
<dbReference type="EMBL" id="KZ308895">
    <property type="protein sequence ID" value="KAG8235284.1"/>
    <property type="molecule type" value="Genomic_DNA"/>
</dbReference>
<dbReference type="InterPro" id="IPR001846">
    <property type="entry name" value="VWF_type-D"/>
</dbReference>
<reference evidence="2" key="1">
    <citation type="submission" date="2013-04" db="EMBL/GenBank/DDBJ databases">
        <authorList>
            <person name="Qu J."/>
            <person name="Murali S.C."/>
            <person name="Bandaranaike D."/>
            <person name="Bellair M."/>
            <person name="Blankenburg K."/>
            <person name="Chao H."/>
            <person name="Dinh H."/>
            <person name="Doddapaneni H."/>
            <person name="Downs B."/>
            <person name="Dugan-Rocha S."/>
            <person name="Elkadiri S."/>
            <person name="Gnanaolivu R.D."/>
            <person name="Hernandez B."/>
            <person name="Javaid M."/>
            <person name="Jayaseelan J.C."/>
            <person name="Lee S."/>
            <person name="Li M."/>
            <person name="Ming W."/>
            <person name="Munidasa M."/>
            <person name="Muniz J."/>
            <person name="Nguyen L."/>
            <person name="Ongeri F."/>
            <person name="Osuji N."/>
            <person name="Pu L.-L."/>
            <person name="Puazo M."/>
            <person name="Qu C."/>
            <person name="Quiroz J."/>
            <person name="Raj R."/>
            <person name="Weissenberger G."/>
            <person name="Xin Y."/>
            <person name="Zou X."/>
            <person name="Han Y."/>
            <person name="Richards S."/>
            <person name="Worley K."/>
            <person name="Muzny D."/>
            <person name="Gibbs R."/>
        </authorList>
    </citation>
    <scope>NUCLEOTIDE SEQUENCE</scope>
    <source>
        <strain evidence="2">Sampled in the wild</strain>
    </source>
</reference>
<accession>A0A8K0KHE8</accession>
<dbReference type="SMART" id="SM00216">
    <property type="entry name" value="VWD"/>
    <property type="match status" value="1"/>
</dbReference>
<proteinExistence type="predicted"/>
<dbReference type="PROSITE" id="PS51233">
    <property type="entry name" value="VWFD"/>
    <property type="match status" value="1"/>
</dbReference>
<name>A0A8K0KHE8_LADFU</name>
<feature type="non-terminal residue" evidence="2">
    <location>
        <position position="237"/>
    </location>
</feature>
<evidence type="ECO:0000313" key="2">
    <source>
        <dbReference type="EMBL" id="KAG8235284.1"/>
    </source>
</evidence>
<dbReference type="GO" id="GO:0005319">
    <property type="term" value="F:lipid transporter activity"/>
    <property type="evidence" value="ECO:0007669"/>
    <property type="project" value="TreeGrafter"/>
</dbReference>
<protein>
    <recommendedName>
        <fullName evidence="1">VWFD domain-containing protein</fullName>
    </recommendedName>
</protein>
<sequence length="237" mass="26182">MRSVFVQHPSVAAHEDYLNEITRLQYSASCSIDGKHINTFDNKTYPARLGKCWHAAMVTRPQDDDSSSSSSSPEYDDIAVLARELDGKKKEIKVVLGDKIFEIKPTGSSASEESGSAQGYVVYNQTPLHLSHRDVTEIEDEEGTPIAYAYTLPSGDVVFEAPQHGVFLMYNGYGANIMANSTYRGDILGLCGTYDGEYSTDFTTPRNCIVQNATDFVASYAITDQTCQGEAKEMQRR</sequence>
<evidence type="ECO:0000313" key="3">
    <source>
        <dbReference type="Proteomes" id="UP000792457"/>
    </source>
</evidence>
<comment type="caution">
    <text evidence="2">The sequence shown here is derived from an EMBL/GenBank/DDBJ whole genome shotgun (WGS) entry which is preliminary data.</text>
</comment>
<feature type="domain" description="VWFD" evidence="1">
    <location>
        <begin position="28"/>
        <end position="228"/>
    </location>
</feature>
<reference evidence="2" key="2">
    <citation type="submission" date="2017-10" db="EMBL/GenBank/DDBJ databases">
        <title>Ladona fulva Genome sequencing and assembly.</title>
        <authorList>
            <person name="Murali S."/>
            <person name="Richards S."/>
            <person name="Bandaranaike D."/>
            <person name="Bellair M."/>
            <person name="Blankenburg K."/>
            <person name="Chao H."/>
            <person name="Dinh H."/>
            <person name="Doddapaneni H."/>
            <person name="Dugan-Rocha S."/>
            <person name="Elkadiri S."/>
            <person name="Gnanaolivu R."/>
            <person name="Hernandez B."/>
            <person name="Skinner E."/>
            <person name="Javaid M."/>
            <person name="Lee S."/>
            <person name="Li M."/>
            <person name="Ming W."/>
            <person name="Munidasa M."/>
            <person name="Muniz J."/>
            <person name="Nguyen L."/>
            <person name="Hughes D."/>
            <person name="Osuji N."/>
            <person name="Pu L.-L."/>
            <person name="Puazo M."/>
            <person name="Qu C."/>
            <person name="Quiroz J."/>
            <person name="Raj R."/>
            <person name="Weissenberger G."/>
            <person name="Xin Y."/>
            <person name="Zou X."/>
            <person name="Han Y."/>
            <person name="Worley K."/>
            <person name="Muzny D."/>
            <person name="Gibbs R."/>
        </authorList>
    </citation>
    <scope>NUCLEOTIDE SEQUENCE</scope>
    <source>
        <strain evidence="2">Sampled in the wild</strain>
    </source>
</reference>
<dbReference type="InterPro" id="IPR050733">
    <property type="entry name" value="Vitellogenin/Apolipophorin"/>
</dbReference>
<dbReference type="PANTHER" id="PTHR23345">
    <property type="entry name" value="VITELLOGENIN-RELATED"/>
    <property type="match status" value="1"/>
</dbReference>
<dbReference type="AlphaFoldDB" id="A0A8K0KHE8"/>
<dbReference type="Proteomes" id="UP000792457">
    <property type="component" value="Unassembled WGS sequence"/>
</dbReference>
<dbReference type="OrthoDB" id="160294at2759"/>
<evidence type="ECO:0000259" key="1">
    <source>
        <dbReference type="PROSITE" id="PS51233"/>
    </source>
</evidence>
<dbReference type="Pfam" id="PF00094">
    <property type="entry name" value="VWD"/>
    <property type="match status" value="1"/>
</dbReference>
<keyword evidence="3" id="KW-1185">Reference proteome</keyword>
<organism evidence="2 3">
    <name type="scientific">Ladona fulva</name>
    <name type="common">Scarce chaser dragonfly</name>
    <name type="synonym">Libellula fulva</name>
    <dbReference type="NCBI Taxonomy" id="123851"/>
    <lineage>
        <taxon>Eukaryota</taxon>
        <taxon>Metazoa</taxon>
        <taxon>Ecdysozoa</taxon>
        <taxon>Arthropoda</taxon>
        <taxon>Hexapoda</taxon>
        <taxon>Insecta</taxon>
        <taxon>Pterygota</taxon>
        <taxon>Palaeoptera</taxon>
        <taxon>Odonata</taxon>
        <taxon>Epiprocta</taxon>
        <taxon>Anisoptera</taxon>
        <taxon>Libelluloidea</taxon>
        <taxon>Libellulidae</taxon>
        <taxon>Ladona</taxon>
    </lineage>
</organism>
<gene>
    <name evidence="2" type="ORF">J437_LFUL015929</name>
</gene>